<dbReference type="AlphaFoldDB" id="A0AA39NPD5"/>
<protein>
    <submittedName>
        <fullName evidence="1">Uncharacterized protein</fullName>
    </submittedName>
</protein>
<dbReference type="GeneID" id="85354347"/>
<dbReference type="RefSeq" id="XP_060339180.1">
    <property type="nucleotide sequence ID" value="XM_060470799.1"/>
</dbReference>
<organism evidence="1 2">
    <name type="scientific">Armillaria tabescens</name>
    <name type="common">Ringless honey mushroom</name>
    <name type="synonym">Agaricus tabescens</name>
    <dbReference type="NCBI Taxonomy" id="1929756"/>
    <lineage>
        <taxon>Eukaryota</taxon>
        <taxon>Fungi</taxon>
        <taxon>Dikarya</taxon>
        <taxon>Basidiomycota</taxon>
        <taxon>Agaricomycotina</taxon>
        <taxon>Agaricomycetes</taxon>
        <taxon>Agaricomycetidae</taxon>
        <taxon>Agaricales</taxon>
        <taxon>Marasmiineae</taxon>
        <taxon>Physalacriaceae</taxon>
        <taxon>Desarmillaria</taxon>
    </lineage>
</organism>
<evidence type="ECO:0000313" key="2">
    <source>
        <dbReference type="Proteomes" id="UP001175211"/>
    </source>
</evidence>
<dbReference type="EMBL" id="JAUEPS010000001">
    <property type="protein sequence ID" value="KAK0469387.1"/>
    <property type="molecule type" value="Genomic_DNA"/>
</dbReference>
<evidence type="ECO:0000313" key="1">
    <source>
        <dbReference type="EMBL" id="KAK0469387.1"/>
    </source>
</evidence>
<dbReference type="Proteomes" id="UP001175211">
    <property type="component" value="Unassembled WGS sequence"/>
</dbReference>
<proteinExistence type="predicted"/>
<accession>A0AA39NPD5</accession>
<name>A0AA39NPD5_ARMTA</name>
<reference evidence="1" key="1">
    <citation type="submission" date="2023-06" db="EMBL/GenBank/DDBJ databases">
        <authorList>
            <consortium name="Lawrence Berkeley National Laboratory"/>
            <person name="Ahrendt S."/>
            <person name="Sahu N."/>
            <person name="Indic B."/>
            <person name="Wong-Bajracharya J."/>
            <person name="Merenyi Z."/>
            <person name="Ke H.-M."/>
            <person name="Monk M."/>
            <person name="Kocsube S."/>
            <person name="Drula E."/>
            <person name="Lipzen A."/>
            <person name="Balint B."/>
            <person name="Henrissat B."/>
            <person name="Andreopoulos B."/>
            <person name="Martin F.M."/>
            <person name="Harder C.B."/>
            <person name="Rigling D."/>
            <person name="Ford K.L."/>
            <person name="Foster G.D."/>
            <person name="Pangilinan J."/>
            <person name="Papanicolaou A."/>
            <person name="Barry K."/>
            <person name="LaButti K."/>
            <person name="Viragh M."/>
            <person name="Koriabine M."/>
            <person name="Yan M."/>
            <person name="Riley R."/>
            <person name="Champramary S."/>
            <person name="Plett K.L."/>
            <person name="Tsai I.J."/>
            <person name="Slot J."/>
            <person name="Sipos G."/>
            <person name="Plett J."/>
            <person name="Nagy L.G."/>
            <person name="Grigoriev I.V."/>
        </authorList>
    </citation>
    <scope>NUCLEOTIDE SEQUENCE</scope>
    <source>
        <strain evidence="1">CCBAS 213</strain>
    </source>
</reference>
<keyword evidence="2" id="KW-1185">Reference proteome</keyword>
<sequence>MILRHLALRIRPVLQRRFFSYKSFPDIQKLCTIRVDNIPRGYDVPRILKSLKANPVERLVAEKNYLIVRFLSNEMAMRCIEENDGVDGMSVRLIGNMSDRSAFLVAAVGYGITRTCIVENIPPGIRAGTLKTLITQDKPMEYWKYDKQNLRAEMRFMDVYHAWLVCCWSVLHAVVYIFLTQTSAALNQNTTLNQCRLTYTDKDDFYMFPEWYAPQEMDQSYVRRVVAISNIQPGMYKTCWQWTQEFDKISPTLVYSGYWPGLKEMLLTFATSAAAQQFVDTFQTLADSLPVQLKVEEDKRDPINRGLITALSLGASRKIVVEMDQGHLRDWDEHVKSYGAVRRISTHWSDSSSQGEVVYEFDSLFKAMRALFVLAKRGKRLPQFQGVCLNFYGAKHLEPIEIMQRW</sequence>
<comment type="caution">
    <text evidence="1">The sequence shown here is derived from an EMBL/GenBank/DDBJ whole genome shotgun (WGS) entry which is preliminary data.</text>
</comment>
<gene>
    <name evidence="1" type="ORF">EV420DRAFT_1494296</name>
</gene>